<feature type="domain" description="SSD" evidence="9">
    <location>
        <begin position="213"/>
        <end position="338"/>
    </location>
</feature>
<reference evidence="10" key="1">
    <citation type="submission" date="2024-05" db="EMBL/GenBank/DDBJ databases">
        <title>30 novel species of actinomycetes from the DSMZ collection.</title>
        <authorList>
            <person name="Nouioui I."/>
        </authorList>
    </citation>
    <scope>NUCLEOTIDE SEQUENCE</scope>
    <source>
        <strain evidence="10">DSM 3412</strain>
    </source>
</reference>
<comment type="caution">
    <text evidence="10">The sequence shown here is derived from an EMBL/GenBank/DDBJ whole genome shotgun (WGS) entry which is preliminary data.</text>
</comment>
<feature type="transmembrane region" description="Helical" evidence="8">
    <location>
        <begin position="288"/>
        <end position="309"/>
    </location>
</feature>
<evidence type="ECO:0000313" key="10">
    <source>
        <dbReference type="EMBL" id="MDT0569813.1"/>
    </source>
</evidence>
<keyword evidence="4 8" id="KW-0812">Transmembrane</keyword>
<evidence type="ECO:0000256" key="2">
    <source>
        <dbReference type="ARBA" id="ARBA00010157"/>
    </source>
</evidence>
<dbReference type="Pfam" id="PF03176">
    <property type="entry name" value="MMPL"/>
    <property type="match status" value="2"/>
</dbReference>
<feature type="transmembrane region" description="Helical" evidence="8">
    <location>
        <begin position="598"/>
        <end position="618"/>
    </location>
</feature>
<evidence type="ECO:0000256" key="7">
    <source>
        <dbReference type="SAM" id="MobiDB-lite"/>
    </source>
</evidence>
<dbReference type="Proteomes" id="UP001180737">
    <property type="component" value="Unassembled WGS sequence"/>
</dbReference>
<keyword evidence="6 8" id="KW-0472">Membrane</keyword>
<dbReference type="InterPro" id="IPR050545">
    <property type="entry name" value="Mycobact_MmpL"/>
</dbReference>
<dbReference type="Gene3D" id="1.20.1640.10">
    <property type="entry name" value="Multidrug efflux transporter AcrB transmembrane domain"/>
    <property type="match status" value="2"/>
</dbReference>
<comment type="subcellular location">
    <subcellularLocation>
        <location evidence="1">Cell membrane</location>
        <topology evidence="1">Multi-pass membrane protein</topology>
    </subcellularLocation>
</comment>
<feature type="transmembrane region" description="Helical" evidence="8">
    <location>
        <begin position="384"/>
        <end position="403"/>
    </location>
</feature>
<sequence>MTEVNRPPRRGGWTRFVTARPRLSLLVALVLTALAVVAGSDVADRLGSGGWEDPAAQSTYATKALEREFPDSQPNFLLLVDAGEASVDDPAVAAEARKLTERLAAEKGVTGVGSYWRTGAPTLRSEDGSEALIAARLTGDDTAMNKTLDRIAPELRGTHGPVDVKVGGILAVRHEMQTIIQEDLLRAEMIALPVTLVLLVMVFGSAVAALLPLGVGIVAILGTNAILRGLTEVTDVSVFALNLTTAMGLGLAIDYALFIVRRFREELSTGADSLTAVATTLRTAGRTVLFSALTVAVSLAAMMVFPQYFLKSFAYAGIAVVLLAAAAALILLPAALVLLGDRVNALDLRKLFKRRKARSGGGDSPDVEEGAAWGRTAALVMRRAPYFAIATTAGLLLLGLPFLGVKFGTADDRQLPATAESHVVQQHLREGFPGTPGGGLDVLAEGEATKAEYTAYKERLADLPEVLRVEGPLVEGDWAHFTVQPKGEAVDEGAQRLVEDIRAMDAPFDTSVTGTAAVLVDTKAAIGDGLPWALSFIAIVTLILVFLLTGSVLIPLQAVLLNALSLTAMFGALVWVFQDGHLSGLLAFTSPGSIETTLPVLMFCVAFGLSMDYGVFLLSRIKEEYDHTGDHTASVRFGLQRTGGLITAAAVILAVVMIAIGTSRVTNTKMLGLGIALAVLMDAMVIRSLLVPAVMRLTGRATWWAPAPLRRFHERFGLSEGESTPVPEPSAEPIPEPVASRSGS</sequence>
<keyword evidence="11" id="KW-1185">Reference proteome</keyword>
<keyword evidence="5 8" id="KW-1133">Transmembrane helix</keyword>
<evidence type="ECO:0000259" key="9">
    <source>
        <dbReference type="PROSITE" id="PS50156"/>
    </source>
</evidence>
<dbReference type="InterPro" id="IPR004869">
    <property type="entry name" value="MMPL_dom"/>
</dbReference>
<evidence type="ECO:0000256" key="4">
    <source>
        <dbReference type="ARBA" id="ARBA00022692"/>
    </source>
</evidence>
<dbReference type="PANTHER" id="PTHR33406">
    <property type="entry name" value="MEMBRANE PROTEIN MJ1562-RELATED"/>
    <property type="match status" value="1"/>
</dbReference>
<feature type="transmembrane region" description="Helical" evidence="8">
    <location>
        <begin position="559"/>
        <end position="578"/>
    </location>
</feature>
<feature type="transmembrane region" description="Helical" evidence="8">
    <location>
        <begin position="532"/>
        <end position="554"/>
    </location>
</feature>
<dbReference type="RefSeq" id="WP_033531338.1">
    <property type="nucleotide sequence ID" value="NZ_JAVRFJ010000017.1"/>
</dbReference>
<feature type="transmembrane region" description="Helical" evidence="8">
    <location>
        <begin position="239"/>
        <end position="260"/>
    </location>
</feature>
<feature type="compositionally biased region" description="Pro residues" evidence="7">
    <location>
        <begin position="726"/>
        <end position="736"/>
    </location>
</feature>
<dbReference type="EMBL" id="JAVRFJ010000017">
    <property type="protein sequence ID" value="MDT0569813.1"/>
    <property type="molecule type" value="Genomic_DNA"/>
</dbReference>
<gene>
    <name evidence="10" type="ORF">RM704_20460</name>
</gene>
<feature type="transmembrane region" description="Helical" evidence="8">
    <location>
        <begin position="671"/>
        <end position="690"/>
    </location>
</feature>
<proteinExistence type="inferred from homology"/>
<keyword evidence="3" id="KW-1003">Cell membrane</keyword>
<evidence type="ECO:0000256" key="1">
    <source>
        <dbReference type="ARBA" id="ARBA00004651"/>
    </source>
</evidence>
<dbReference type="PANTHER" id="PTHR33406:SF11">
    <property type="entry name" value="MEMBRANE PROTEIN SCO6666-RELATED"/>
    <property type="match status" value="1"/>
</dbReference>
<evidence type="ECO:0000256" key="8">
    <source>
        <dbReference type="SAM" id="Phobius"/>
    </source>
</evidence>
<dbReference type="PROSITE" id="PS50156">
    <property type="entry name" value="SSD"/>
    <property type="match status" value="1"/>
</dbReference>
<dbReference type="SUPFAM" id="SSF82866">
    <property type="entry name" value="Multidrug efflux transporter AcrB transmembrane domain"/>
    <property type="match status" value="2"/>
</dbReference>
<evidence type="ECO:0000256" key="6">
    <source>
        <dbReference type="ARBA" id="ARBA00023136"/>
    </source>
</evidence>
<comment type="similarity">
    <text evidence="2">Belongs to the resistance-nodulation-cell division (RND) (TC 2.A.6) family. MmpL subfamily.</text>
</comment>
<evidence type="ECO:0000256" key="3">
    <source>
        <dbReference type="ARBA" id="ARBA00022475"/>
    </source>
</evidence>
<organism evidence="10 11">
    <name type="scientific">Streptomyces gottesmaniae</name>
    <dbReference type="NCBI Taxonomy" id="3075518"/>
    <lineage>
        <taxon>Bacteria</taxon>
        <taxon>Bacillati</taxon>
        <taxon>Actinomycetota</taxon>
        <taxon>Actinomycetes</taxon>
        <taxon>Kitasatosporales</taxon>
        <taxon>Streptomycetaceae</taxon>
        <taxon>Streptomyces</taxon>
    </lineage>
</organism>
<accession>A0ABU2YZR3</accession>
<protein>
    <submittedName>
        <fullName evidence="10">MMPL family transporter</fullName>
    </submittedName>
</protein>
<feature type="transmembrane region" description="Helical" evidence="8">
    <location>
        <begin position="315"/>
        <end position="340"/>
    </location>
</feature>
<feature type="transmembrane region" description="Helical" evidence="8">
    <location>
        <begin position="645"/>
        <end position="665"/>
    </location>
</feature>
<feature type="region of interest" description="Disordered" evidence="7">
    <location>
        <begin position="719"/>
        <end position="744"/>
    </location>
</feature>
<name>A0ABU2YZR3_9ACTN</name>
<dbReference type="InterPro" id="IPR000731">
    <property type="entry name" value="SSD"/>
</dbReference>
<evidence type="ECO:0000256" key="5">
    <source>
        <dbReference type="ARBA" id="ARBA00022989"/>
    </source>
</evidence>
<evidence type="ECO:0000313" key="11">
    <source>
        <dbReference type="Proteomes" id="UP001180737"/>
    </source>
</evidence>